<dbReference type="PANTHER" id="PTHR43685:SF2">
    <property type="entry name" value="GLYCOSYLTRANSFERASE 2-LIKE DOMAIN-CONTAINING PROTEIN"/>
    <property type="match status" value="1"/>
</dbReference>
<dbReference type="Proteomes" id="UP000440224">
    <property type="component" value="Unassembled WGS sequence"/>
</dbReference>
<evidence type="ECO:0000259" key="1">
    <source>
        <dbReference type="Pfam" id="PF00535"/>
    </source>
</evidence>
<organism evidence="2 3">
    <name type="scientific">Polyangium spumosum</name>
    <dbReference type="NCBI Taxonomy" id="889282"/>
    <lineage>
        <taxon>Bacteria</taxon>
        <taxon>Pseudomonadati</taxon>
        <taxon>Myxococcota</taxon>
        <taxon>Polyangia</taxon>
        <taxon>Polyangiales</taxon>
        <taxon>Polyangiaceae</taxon>
        <taxon>Polyangium</taxon>
    </lineage>
</organism>
<keyword evidence="3" id="KW-1185">Reference proteome</keyword>
<dbReference type="EMBL" id="WJIE01000004">
    <property type="protein sequence ID" value="MRG93438.1"/>
    <property type="molecule type" value="Genomic_DNA"/>
</dbReference>
<feature type="domain" description="Glycosyltransferase 2-like" evidence="1">
    <location>
        <begin position="8"/>
        <end position="137"/>
    </location>
</feature>
<dbReference type="InterPro" id="IPR050834">
    <property type="entry name" value="Glycosyltransf_2"/>
</dbReference>
<dbReference type="InterPro" id="IPR001173">
    <property type="entry name" value="Glyco_trans_2-like"/>
</dbReference>
<dbReference type="SUPFAM" id="SSF53448">
    <property type="entry name" value="Nucleotide-diphospho-sugar transferases"/>
    <property type="match status" value="1"/>
</dbReference>
<proteinExistence type="predicted"/>
<evidence type="ECO:0000313" key="2">
    <source>
        <dbReference type="EMBL" id="MRG93438.1"/>
    </source>
</evidence>
<dbReference type="Pfam" id="PF00535">
    <property type="entry name" value="Glycos_transf_2"/>
    <property type="match status" value="1"/>
</dbReference>
<dbReference type="GO" id="GO:0016740">
    <property type="term" value="F:transferase activity"/>
    <property type="evidence" value="ECO:0007669"/>
    <property type="project" value="UniProtKB-KW"/>
</dbReference>
<dbReference type="InterPro" id="IPR029044">
    <property type="entry name" value="Nucleotide-diphossugar_trans"/>
</dbReference>
<protein>
    <submittedName>
        <fullName evidence="2">Glycosyltransferase</fullName>
    </submittedName>
</protein>
<gene>
    <name evidence="2" type="ORF">GF068_16190</name>
</gene>
<comment type="caution">
    <text evidence="2">The sequence shown here is derived from an EMBL/GenBank/DDBJ whole genome shotgun (WGS) entry which is preliminary data.</text>
</comment>
<dbReference type="PANTHER" id="PTHR43685">
    <property type="entry name" value="GLYCOSYLTRANSFERASE"/>
    <property type="match status" value="1"/>
</dbReference>
<evidence type="ECO:0000313" key="3">
    <source>
        <dbReference type="Proteomes" id="UP000440224"/>
    </source>
</evidence>
<accession>A0A6N7PN49</accession>
<dbReference type="CDD" id="cd00761">
    <property type="entry name" value="Glyco_tranf_GTA_type"/>
    <property type="match status" value="1"/>
</dbReference>
<dbReference type="Gene3D" id="3.90.550.10">
    <property type="entry name" value="Spore Coat Polysaccharide Biosynthesis Protein SpsA, Chain A"/>
    <property type="match status" value="1"/>
</dbReference>
<keyword evidence="2" id="KW-0808">Transferase</keyword>
<dbReference type="RefSeq" id="WP_153820272.1">
    <property type="nucleotide sequence ID" value="NZ_WJIE01000004.1"/>
</dbReference>
<dbReference type="OrthoDB" id="9807414at2"/>
<name>A0A6N7PN49_9BACT</name>
<reference evidence="2 3" key="1">
    <citation type="submission" date="2019-10" db="EMBL/GenBank/DDBJ databases">
        <title>A soil myxobacterium in the family Polyangiaceae.</title>
        <authorList>
            <person name="Li Y."/>
            <person name="Wang J."/>
        </authorList>
    </citation>
    <scope>NUCLEOTIDE SEQUENCE [LARGE SCALE GENOMIC DNA]</scope>
    <source>
        <strain evidence="2 3">DSM 14734</strain>
    </source>
</reference>
<sequence>MSGDAPVTIVIPCFNHGRFLADCVGSLERQTHRRWRAVVIDDASTDGETPALADAVRSDRVEVVHLAENMGRAGARNVGIERAESEAVMSLDADDKLEPEHLARTVPVLLSDPRCGIVYTDYEYFGARQGTARGKPFDRDLLYVDQYIFAGSLFRKSAFAKTPGYRSEFNIGNEDWDFWLSIVEAGYTASYVAEPLYAYRVHEGSWTSQPTLARAEKTRLSRELLRDMHIEGYRRSGKLRQFDRDTEVKDGRLRLLGGDPHGARRSLLRALGIAPLSLEPWPLLFRALVERPARTAGESR</sequence>
<dbReference type="AlphaFoldDB" id="A0A6N7PN49"/>